<reference evidence="3" key="1">
    <citation type="submission" date="2021-02" db="EMBL/GenBank/DDBJ databases">
        <authorList>
            <person name="Palmer J.M."/>
        </authorList>
    </citation>
    <scope>NUCLEOTIDE SEQUENCE</scope>
    <source>
        <strain evidence="3">SCRP23</strain>
    </source>
</reference>
<dbReference type="OrthoDB" id="126908at2759"/>
<evidence type="ECO:0000313" key="4">
    <source>
        <dbReference type="Proteomes" id="UP000693981"/>
    </source>
</evidence>
<feature type="compositionally biased region" description="Low complexity" evidence="2">
    <location>
        <begin position="136"/>
        <end position="146"/>
    </location>
</feature>
<comment type="caution">
    <text evidence="3">The sequence shown here is derived from an EMBL/GenBank/DDBJ whole genome shotgun (WGS) entry which is preliminary data.</text>
</comment>
<feature type="compositionally biased region" description="Basic and acidic residues" evidence="2">
    <location>
        <begin position="112"/>
        <end position="121"/>
    </location>
</feature>
<sequence>MESTETGALYERILALVPVDKLHDSCNNILQEEIAPIDREVTDLKKAFAKIDDIRDAVIKLEQGSTSTGIRSVSLLEVMGSTMALQETLQKTLEKMTTGMAVDEKRFEKRRVRTDDTAEERKRKRESSIDENCGRSATASDLSSSESESESGSDTDSETHEEARDDVELNVADTSLKDTQSVKKRFLIDGETFLQDVATEFQRTTQQNVRASQDDPAN</sequence>
<comment type="similarity">
    <text evidence="1">Belongs to the FAM133 family.</text>
</comment>
<dbReference type="PANTHER" id="PTHR31911">
    <property type="entry name" value="PROTEIN FAM133"/>
    <property type="match status" value="1"/>
</dbReference>
<evidence type="ECO:0000256" key="1">
    <source>
        <dbReference type="ARBA" id="ARBA00009569"/>
    </source>
</evidence>
<evidence type="ECO:0000256" key="2">
    <source>
        <dbReference type="SAM" id="MobiDB-lite"/>
    </source>
</evidence>
<evidence type="ECO:0000313" key="3">
    <source>
        <dbReference type="EMBL" id="KAG7395421.1"/>
    </source>
</evidence>
<name>A0A8T1WQD4_9STRA</name>
<feature type="compositionally biased region" description="Basic and acidic residues" evidence="2">
    <location>
        <begin position="157"/>
        <end position="167"/>
    </location>
</feature>
<dbReference type="Proteomes" id="UP000693981">
    <property type="component" value="Unassembled WGS sequence"/>
</dbReference>
<feature type="compositionally biased region" description="Acidic residues" evidence="2">
    <location>
        <begin position="147"/>
        <end position="156"/>
    </location>
</feature>
<dbReference type="AlphaFoldDB" id="A0A8T1WQD4"/>
<proteinExistence type="inferred from homology"/>
<dbReference type="EMBL" id="JAGDFL010000208">
    <property type="protein sequence ID" value="KAG7395421.1"/>
    <property type="molecule type" value="Genomic_DNA"/>
</dbReference>
<dbReference type="PANTHER" id="PTHR31911:SF1">
    <property type="entry name" value="FAMILY WITH SEQUENCE SIMILARITY 133 MEMBER B-RELATED"/>
    <property type="match status" value="1"/>
</dbReference>
<keyword evidence="4" id="KW-1185">Reference proteome</keyword>
<protein>
    <submittedName>
        <fullName evidence="3">Uncharacterized protein</fullName>
    </submittedName>
</protein>
<feature type="region of interest" description="Disordered" evidence="2">
    <location>
        <begin position="112"/>
        <end position="175"/>
    </location>
</feature>
<dbReference type="InterPro" id="IPR026766">
    <property type="entry name" value="Fam133"/>
</dbReference>
<organism evidence="3 4">
    <name type="scientific">Phytophthora boehmeriae</name>
    <dbReference type="NCBI Taxonomy" id="109152"/>
    <lineage>
        <taxon>Eukaryota</taxon>
        <taxon>Sar</taxon>
        <taxon>Stramenopiles</taxon>
        <taxon>Oomycota</taxon>
        <taxon>Peronosporomycetes</taxon>
        <taxon>Peronosporales</taxon>
        <taxon>Peronosporaceae</taxon>
        <taxon>Phytophthora</taxon>
    </lineage>
</organism>
<gene>
    <name evidence="3" type="ORF">PHYBOEH_003780</name>
</gene>
<accession>A0A8T1WQD4</accession>